<evidence type="ECO:0000256" key="1">
    <source>
        <dbReference type="SAM" id="SignalP"/>
    </source>
</evidence>
<organism evidence="2 3">
    <name type="scientific">Salmonirosea aquatica</name>
    <dbReference type="NCBI Taxonomy" id="2654236"/>
    <lineage>
        <taxon>Bacteria</taxon>
        <taxon>Pseudomonadati</taxon>
        <taxon>Bacteroidota</taxon>
        <taxon>Cytophagia</taxon>
        <taxon>Cytophagales</taxon>
        <taxon>Spirosomataceae</taxon>
        <taxon>Salmonirosea</taxon>
    </lineage>
</organism>
<evidence type="ECO:0008006" key="4">
    <source>
        <dbReference type="Google" id="ProtNLM"/>
    </source>
</evidence>
<proteinExistence type="predicted"/>
<gene>
    <name evidence="2" type="ORF">GBK04_06240</name>
</gene>
<reference evidence="2 3" key="1">
    <citation type="submission" date="2019-10" db="EMBL/GenBank/DDBJ databases">
        <title>Draft Genome Sequence of Cytophagaceae sp. SJW1-29.</title>
        <authorList>
            <person name="Choi A."/>
        </authorList>
    </citation>
    <scope>NUCLEOTIDE SEQUENCE [LARGE SCALE GENOMIC DNA]</scope>
    <source>
        <strain evidence="2 3">SJW1-29</strain>
    </source>
</reference>
<feature type="chain" id="PRO_5028810593" description="Secretion system C-terminal sorting domain-containing protein" evidence="1">
    <location>
        <begin position="22"/>
        <end position="126"/>
    </location>
</feature>
<sequence>MKNSFKSLICALALGTTVAFAGPGESAKKPTTFATVIYKNIDGGINVNVEKKGLATAAVIITNAKGDVLAREGIGRKQMKTAIKFNLKDLNDGEYKVMVASKGEEVVKEFSITSEKSVIERTLTFE</sequence>
<name>A0A7C9FBT6_9BACT</name>
<comment type="caution">
    <text evidence="2">The sequence shown here is derived from an EMBL/GenBank/DDBJ whole genome shotgun (WGS) entry which is preliminary data.</text>
</comment>
<feature type="signal peptide" evidence="1">
    <location>
        <begin position="1"/>
        <end position="21"/>
    </location>
</feature>
<keyword evidence="3" id="KW-1185">Reference proteome</keyword>
<dbReference type="AlphaFoldDB" id="A0A7C9FBT6"/>
<dbReference type="RefSeq" id="WP_152757855.1">
    <property type="nucleotide sequence ID" value="NZ_WHLY01000002.1"/>
</dbReference>
<accession>A0A7C9FBT6</accession>
<evidence type="ECO:0000313" key="3">
    <source>
        <dbReference type="Proteomes" id="UP000479293"/>
    </source>
</evidence>
<keyword evidence="1" id="KW-0732">Signal</keyword>
<evidence type="ECO:0000313" key="2">
    <source>
        <dbReference type="EMBL" id="MPR32967.1"/>
    </source>
</evidence>
<dbReference type="EMBL" id="WHLY01000002">
    <property type="protein sequence ID" value="MPR32967.1"/>
    <property type="molecule type" value="Genomic_DNA"/>
</dbReference>
<protein>
    <recommendedName>
        <fullName evidence="4">Secretion system C-terminal sorting domain-containing protein</fullName>
    </recommendedName>
</protein>
<dbReference type="Proteomes" id="UP000479293">
    <property type="component" value="Unassembled WGS sequence"/>
</dbReference>